<dbReference type="EMBL" id="RJKE01000001">
    <property type="protein sequence ID" value="ROO85571.1"/>
    <property type="molecule type" value="Genomic_DNA"/>
</dbReference>
<name>A0A3N1CWA8_9ACTN</name>
<proteinExistence type="predicted"/>
<dbReference type="AlphaFoldDB" id="A0A3N1CWA8"/>
<dbReference type="InterPro" id="IPR037401">
    <property type="entry name" value="SnoaL-like"/>
</dbReference>
<dbReference type="GO" id="GO:0016853">
    <property type="term" value="F:isomerase activity"/>
    <property type="evidence" value="ECO:0007669"/>
    <property type="project" value="UniProtKB-KW"/>
</dbReference>
<dbReference type="Proteomes" id="UP000272400">
    <property type="component" value="Unassembled WGS sequence"/>
</dbReference>
<organism evidence="2 3">
    <name type="scientific">Actinocorallia herbida</name>
    <dbReference type="NCBI Taxonomy" id="58109"/>
    <lineage>
        <taxon>Bacteria</taxon>
        <taxon>Bacillati</taxon>
        <taxon>Actinomycetota</taxon>
        <taxon>Actinomycetes</taxon>
        <taxon>Streptosporangiales</taxon>
        <taxon>Thermomonosporaceae</taxon>
        <taxon>Actinocorallia</taxon>
    </lineage>
</organism>
<gene>
    <name evidence="2" type="ORF">EDD29_3117</name>
</gene>
<dbReference type="OrthoDB" id="1163083at2"/>
<dbReference type="SUPFAM" id="SSF54427">
    <property type="entry name" value="NTF2-like"/>
    <property type="match status" value="1"/>
</dbReference>
<feature type="domain" description="SnoaL-like" evidence="1">
    <location>
        <begin position="3"/>
        <end position="96"/>
    </location>
</feature>
<evidence type="ECO:0000313" key="3">
    <source>
        <dbReference type="Proteomes" id="UP000272400"/>
    </source>
</evidence>
<dbReference type="Pfam" id="PF12680">
    <property type="entry name" value="SnoaL_2"/>
    <property type="match status" value="1"/>
</dbReference>
<evidence type="ECO:0000259" key="1">
    <source>
        <dbReference type="Pfam" id="PF12680"/>
    </source>
</evidence>
<protein>
    <submittedName>
        <fullName evidence="2">Ketosteroid isomerase-like protein</fullName>
    </submittedName>
</protein>
<evidence type="ECO:0000313" key="2">
    <source>
        <dbReference type="EMBL" id="ROO85571.1"/>
    </source>
</evidence>
<reference evidence="2 3" key="1">
    <citation type="submission" date="2018-11" db="EMBL/GenBank/DDBJ databases">
        <title>Sequencing the genomes of 1000 actinobacteria strains.</title>
        <authorList>
            <person name="Klenk H.-P."/>
        </authorList>
    </citation>
    <scope>NUCLEOTIDE SEQUENCE [LARGE SCALE GENOMIC DNA]</scope>
    <source>
        <strain evidence="2 3">DSM 44254</strain>
    </source>
</reference>
<accession>A0A3N1CWA8</accession>
<sequence length="130" mass="14087">MTTFRAAVEARDLDALAALLADDVVFTSPVAFHPYEGKAMTLAILRGVMRVFEDFRYLREIGDDAGPDHALVFEAAVDGKVIQGCDFLHFNAEGKIDDLTVMVRPLSGANALAEAMGAQFDRIRQDALAG</sequence>
<keyword evidence="3" id="KW-1185">Reference proteome</keyword>
<dbReference type="RefSeq" id="WP_123665061.1">
    <property type="nucleotide sequence ID" value="NZ_RJKE01000001.1"/>
</dbReference>
<comment type="caution">
    <text evidence="2">The sequence shown here is derived from an EMBL/GenBank/DDBJ whole genome shotgun (WGS) entry which is preliminary data.</text>
</comment>
<dbReference type="InterPro" id="IPR032710">
    <property type="entry name" value="NTF2-like_dom_sf"/>
</dbReference>
<dbReference type="Gene3D" id="3.10.450.50">
    <property type="match status" value="1"/>
</dbReference>
<keyword evidence="2" id="KW-0413">Isomerase</keyword>